<reference evidence="1 2" key="1">
    <citation type="submission" date="2018-09" db="EMBL/GenBank/DDBJ databases">
        <title>Genomic investigation of the strawberry pathogen Phytophthora fragariae indicates pathogenicity is determined by transcriptional variation in three key races.</title>
        <authorList>
            <person name="Adams T.M."/>
            <person name="Armitage A.D."/>
            <person name="Sobczyk M.K."/>
            <person name="Bates H.J."/>
            <person name="Dunwell J.M."/>
            <person name="Nellist C.F."/>
            <person name="Harrison R.J."/>
        </authorList>
    </citation>
    <scope>NUCLEOTIDE SEQUENCE [LARGE SCALE GENOMIC DNA]</scope>
    <source>
        <strain evidence="1 2">SCRP324</strain>
    </source>
</reference>
<name>A0A6A3N2I7_9STRA</name>
<evidence type="ECO:0000313" key="1">
    <source>
        <dbReference type="EMBL" id="KAE9034494.1"/>
    </source>
</evidence>
<evidence type="ECO:0000313" key="2">
    <source>
        <dbReference type="Proteomes" id="UP000435112"/>
    </source>
</evidence>
<sequence>MDVAELRRREREILENKRQLLLSERRAQRRSNGMKQVVASGGGSALPATTLADVEAATSRPGFLREQLKLPNLTPLRRWYLQLQLLVAEDCKTFRNGYDIDSALQACEAALAQDKKCFDVVYRQGGRVADVRDALLDESAPMDVRELLSFSIRCNSGFVCRVTCVNDGKLVAIDCNHNVPNLQTQLQLLQATAKPVSDAVAYIRNTLQQQQQ</sequence>
<proteinExistence type="predicted"/>
<comment type="caution">
    <text evidence="1">The sequence shown here is derived from an EMBL/GenBank/DDBJ whole genome shotgun (WGS) entry which is preliminary data.</text>
</comment>
<dbReference type="AlphaFoldDB" id="A0A6A3N2I7"/>
<accession>A0A6A3N2I7</accession>
<dbReference type="EMBL" id="QXFU01000401">
    <property type="protein sequence ID" value="KAE9034494.1"/>
    <property type="molecule type" value="Genomic_DNA"/>
</dbReference>
<dbReference type="Proteomes" id="UP000435112">
    <property type="component" value="Unassembled WGS sequence"/>
</dbReference>
<protein>
    <submittedName>
        <fullName evidence="1">Uncharacterized protein</fullName>
    </submittedName>
</protein>
<gene>
    <name evidence="1" type="ORF">PR002_g8093</name>
</gene>
<dbReference type="OrthoDB" id="107722at2759"/>
<organism evidence="1 2">
    <name type="scientific">Phytophthora rubi</name>
    <dbReference type="NCBI Taxonomy" id="129364"/>
    <lineage>
        <taxon>Eukaryota</taxon>
        <taxon>Sar</taxon>
        <taxon>Stramenopiles</taxon>
        <taxon>Oomycota</taxon>
        <taxon>Peronosporomycetes</taxon>
        <taxon>Peronosporales</taxon>
        <taxon>Peronosporaceae</taxon>
        <taxon>Phytophthora</taxon>
    </lineage>
</organism>